<evidence type="ECO:0000313" key="1">
    <source>
        <dbReference type="EMBL" id="AVE20945.1"/>
    </source>
</evidence>
<sequence length="46" mass="5146">MRSYQSALAYWSAWLQLRITGRSATAPTVEVAMQFIVAHLAHKAGR</sequence>
<dbReference type="AlphaFoldDB" id="A0A2L1KF45"/>
<keyword evidence="1" id="KW-0614">Plasmid</keyword>
<name>A0A2L1KF45_PSEAI</name>
<organism evidence="1">
    <name type="scientific">Pseudomonas aeruginosa</name>
    <dbReference type="NCBI Taxonomy" id="287"/>
    <lineage>
        <taxon>Bacteria</taxon>
        <taxon>Pseudomonadati</taxon>
        <taxon>Pseudomonadota</taxon>
        <taxon>Gammaproteobacteria</taxon>
        <taxon>Pseudomonadales</taxon>
        <taxon>Pseudomonadaceae</taxon>
        <taxon>Pseudomonas</taxon>
    </lineage>
</organism>
<dbReference type="EMBL" id="MF344569">
    <property type="protein sequence ID" value="AVE20945.1"/>
    <property type="molecule type" value="Genomic_DNA"/>
</dbReference>
<geneLocation type="plasmid" evidence="1">
    <name>p12939-PER</name>
</geneLocation>
<proteinExistence type="predicted"/>
<reference evidence="1" key="1">
    <citation type="submission" date="2017-06" db="EMBL/GenBank/DDBJ databases">
        <title>Complete sequence of p12939-PER from clinical Pseudomonas aeruginosa.</title>
        <authorList>
            <person name="Yuan M."/>
            <person name="Feng J."/>
            <person name="Zhan Z."/>
            <person name="Jiang X."/>
            <person name="Zhang D."/>
            <person name="Chen X."/>
            <person name="Zhao X."/>
            <person name="Che J."/>
            <person name="Lu J."/>
            <person name="Xu J."/>
            <person name="Li J."/>
            <person name="Zhou D."/>
        </authorList>
    </citation>
    <scope>NUCLEOTIDE SEQUENCE</scope>
    <source>
        <plasmid evidence="1">p12939-PER</plasmid>
    </source>
</reference>
<accession>A0A2L1KF45</accession>
<protein>
    <submittedName>
        <fullName evidence="1">Uncharacterized protein</fullName>
    </submittedName>
</protein>